<evidence type="ECO:0000256" key="1">
    <source>
        <dbReference type="SAM" id="SignalP"/>
    </source>
</evidence>
<feature type="chain" id="PRO_5047336760" description="Ig-like domain-containing protein" evidence="1">
    <location>
        <begin position="25"/>
        <end position="662"/>
    </location>
</feature>
<evidence type="ECO:0000313" key="2">
    <source>
        <dbReference type="EMBL" id="MDT0452066.1"/>
    </source>
</evidence>
<organism evidence="2 3">
    <name type="scientific">Streptomyces hesseae</name>
    <dbReference type="NCBI Taxonomy" id="3075519"/>
    <lineage>
        <taxon>Bacteria</taxon>
        <taxon>Bacillati</taxon>
        <taxon>Actinomycetota</taxon>
        <taxon>Actinomycetes</taxon>
        <taxon>Kitasatosporales</taxon>
        <taxon>Streptomycetaceae</taxon>
        <taxon>Streptomyces</taxon>
    </lineage>
</organism>
<evidence type="ECO:0000313" key="3">
    <source>
        <dbReference type="Proteomes" id="UP001180531"/>
    </source>
</evidence>
<dbReference type="RefSeq" id="WP_311613548.1">
    <property type="nucleotide sequence ID" value="NZ_JAVRFI010000017.1"/>
</dbReference>
<gene>
    <name evidence="2" type="ORF">RM609_23715</name>
</gene>
<sequence>MGESAAARLSLSPVMLAAMTPVVAEPESTDDGGPQAGSEVGHVYRDHVDGSTRWYLPGFVLHPDDPDAAFAFTATQASRTASLSLGLDKIVPEDVQAAQQADSTVEFQEISLTEITATLVLHGKAPDGSDQEIRVPAPVSYLDNGIQVSAGLFGPNVILACTELLATGDISVEVNYSFQTWDFMVVDATGKPVFVDPFGAPSSDPQTPEEAAQNQNVAVRSTLSDQLTIDLGLKYAAPAYGGTYSLIVEGQSQVLSDPAMLSSFDVHESEYSELTSLGDVASTYPSLRSLYVGAVSGTVIAVPAAYGMVRTASGCAAECDAVVDTQPTAPSGCRFQMSFTLGPVVDPGDLARLANDLLTAPGLEGRSLHLTLPSDLDARTPPTFTSPVTSTAGWGVGVAPHTFLLNLSVTDDAQPAIVKTNLLLRQLAPQGTAPLLGRIAVRLDDFHQPPVLTDAILDLRTTSGSGELTLTMLGPGSWTVRNASGQALRTTRCTTHTPAGPAVTPYEATLSPGQTAPVSVAADTDQVLLDCTLALPDPITSQVINNYIAINAESVQQVHHWLSVNATGVPFADLGINAMEIAVALHDAPSISVPVLTLNPQHMVDSTAVDIPSVFTLTGLAATLTLTVTGGDPARVAAQSTVEHDFVENPIFVLTPDVIAAH</sequence>
<feature type="signal peptide" evidence="1">
    <location>
        <begin position="1"/>
        <end position="24"/>
    </location>
</feature>
<name>A0ABU2SSV9_9ACTN</name>
<evidence type="ECO:0008006" key="4">
    <source>
        <dbReference type="Google" id="ProtNLM"/>
    </source>
</evidence>
<protein>
    <recommendedName>
        <fullName evidence="4">Ig-like domain-containing protein</fullName>
    </recommendedName>
</protein>
<dbReference type="EMBL" id="JAVRFI010000017">
    <property type="protein sequence ID" value="MDT0452066.1"/>
    <property type="molecule type" value="Genomic_DNA"/>
</dbReference>
<keyword evidence="3" id="KW-1185">Reference proteome</keyword>
<proteinExistence type="predicted"/>
<reference evidence="2" key="1">
    <citation type="submission" date="2024-05" db="EMBL/GenBank/DDBJ databases">
        <title>30 novel species of actinomycetes from the DSMZ collection.</title>
        <authorList>
            <person name="Nouioui I."/>
        </authorList>
    </citation>
    <scope>NUCLEOTIDE SEQUENCE</scope>
    <source>
        <strain evidence="2">DSM 40473</strain>
    </source>
</reference>
<comment type="caution">
    <text evidence="2">The sequence shown here is derived from an EMBL/GenBank/DDBJ whole genome shotgun (WGS) entry which is preliminary data.</text>
</comment>
<accession>A0ABU2SSV9</accession>
<keyword evidence="1" id="KW-0732">Signal</keyword>
<dbReference type="Proteomes" id="UP001180531">
    <property type="component" value="Unassembled WGS sequence"/>
</dbReference>